<evidence type="ECO:0000256" key="2">
    <source>
        <dbReference type="ARBA" id="ARBA00022884"/>
    </source>
</evidence>
<evidence type="ECO:0000256" key="3">
    <source>
        <dbReference type="PROSITE-ProRule" id="PRU00176"/>
    </source>
</evidence>
<reference evidence="5" key="1">
    <citation type="submission" date="2021-10" db="EMBL/GenBank/DDBJ databases">
        <title>Tropical sea cucumber genome reveals ecological adaptation and Cuvierian tubules defense mechanism.</title>
        <authorList>
            <person name="Chen T."/>
        </authorList>
    </citation>
    <scope>NUCLEOTIDE SEQUENCE</scope>
    <source>
        <strain evidence="5">Nanhai2018</strain>
        <tissue evidence="5">Muscle</tissue>
    </source>
</reference>
<name>A0A9Q1BQY5_HOLLE</name>
<dbReference type="PANTHER" id="PTHR48032">
    <property type="entry name" value="RNA-BINDING PROTEIN MUSASHI HOMOLOG RBP6"/>
    <property type="match status" value="1"/>
</dbReference>
<keyword evidence="6" id="KW-1185">Reference proteome</keyword>
<dbReference type="Gene3D" id="3.30.70.330">
    <property type="match status" value="1"/>
</dbReference>
<dbReference type="InterPro" id="IPR000504">
    <property type="entry name" value="RRM_dom"/>
</dbReference>
<keyword evidence="5" id="KW-0687">Ribonucleoprotein</keyword>
<evidence type="ECO:0000256" key="1">
    <source>
        <dbReference type="ARBA" id="ARBA00022737"/>
    </source>
</evidence>
<dbReference type="Pfam" id="PF00076">
    <property type="entry name" value="RRM_1"/>
    <property type="match status" value="1"/>
</dbReference>
<dbReference type="EMBL" id="JAIZAY010000013">
    <property type="protein sequence ID" value="KAJ8031247.1"/>
    <property type="molecule type" value="Genomic_DNA"/>
</dbReference>
<dbReference type="GO" id="GO:1990904">
    <property type="term" value="C:ribonucleoprotein complex"/>
    <property type="evidence" value="ECO:0007669"/>
    <property type="project" value="UniProtKB-KW"/>
</dbReference>
<dbReference type="GO" id="GO:0003729">
    <property type="term" value="F:mRNA binding"/>
    <property type="evidence" value="ECO:0007669"/>
    <property type="project" value="TreeGrafter"/>
</dbReference>
<evidence type="ECO:0000313" key="6">
    <source>
        <dbReference type="Proteomes" id="UP001152320"/>
    </source>
</evidence>
<dbReference type="GO" id="GO:0006417">
    <property type="term" value="P:regulation of translation"/>
    <property type="evidence" value="ECO:0007669"/>
    <property type="project" value="TreeGrafter"/>
</dbReference>
<dbReference type="PANTHER" id="PTHR48032:SF6">
    <property type="entry name" value="RNA-BINDING (RRM_RBD_RNP MOTIFS) FAMILY PROTEIN"/>
    <property type="match status" value="1"/>
</dbReference>
<organism evidence="5 6">
    <name type="scientific">Holothuria leucospilota</name>
    <name type="common">Black long sea cucumber</name>
    <name type="synonym">Mertensiothuria leucospilota</name>
    <dbReference type="NCBI Taxonomy" id="206669"/>
    <lineage>
        <taxon>Eukaryota</taxon>
        <taxon>Metazoa</taxon>
        <taxon>Echinodermata</taxon>
        <taxon>Eleutherozoa</taxon>
        <taxon>Echinozoa</taxon>
        <taxon>Holothuroidea</taxon>
        <taxon>Aspidochirotacea</taxon>
        <taxon>Aspidochirotida</taxon>
        <taxon>Holothuriidae</taxon>
        <taxon>Holothuria</taxon>
    </lineage>
</organism>
<evidence type="ECO:0000259" key="4">
    <source>
        <dbReference type="PROSITE" id="PS50102"/>
    </source>
</evidence>
<dbReference type="OrthoDB" id="1875751at2759"/>
<dbReference type="SUPFAM" id="SSF54928">
    <property type="entry name" value="RNA-binding domain, RBD"/>
    <property type="match status" value="1"/>
</dbReference>
<proteinExistence type="predicted"/>
<sequence length="130" mass="14308">MGGLSMDTTEEDILVFLKVFGSVQTISIVRGPPELPGSPRPSNGFGFALFHTAASVDNILREKAEGGFRLKGKSIEIRRATPREDLAKDDKLTLKTRRMFVGQISGLSRLALGNFFPSLDTLKNSQSQRR</sequence>
<dbReference type="AlphaFoldDB" id="A0A9Q1BQY5"/>
<dbReference type="InterPro" id="IPR012677">
    <property type="entry name" value="Nucleotide-bd_a/b_plait_sf"/>
</dbReference>
<evidence type="ECO:0000313" key="5">
    <source>
        <dbReference type="EMBL" id="KAJ8031247.1"/>
    </source>
</evidence>
<keyword evidence="1" id="KW-0677">Repeat</keyword>
<dbReference type="Proteomes" id="UP001152320">
    <property type="component" value="Chromosome 13"/>
</dbReference>
<dbReference type="InterPro" id="IPR035979">
    <property type="entry name" value="RBD_domain_sf"/>
</dbReference>
<feature type="domain" description="RRM" evidence="4">
    <location>
        <begin position="1"/>
        <end position="82"/>
    </location>
</feature>
<dbReference type="PROSITE" id="PS50102">
    <property type="entry name" value="RRM"/>
    <property type="match status" value="1"/>
</dbReference>
<comment type="caution">
    <text evidence="5">The sequence shown here is derived from an EMBL/GenBank/DDBJ whole genome shotgun (WGS) entry which is preliminary data.</text>
</comment>
<keyword evidence="2 3" id="KW-0694">RNA-binding</keyword>
<dbReference type="SMART" id="SM00360">
    <property type="entry name" value="RRM"/>
    <property type="match status" value="1"/>
</dbReference>
<protein>
    <submittedName>
        <fullName evidence="5">Heterogeneous nuclear ribonucleoprotein D-like</fullName>
    </submittedName>
</protein>
<accession>A0A9Q1BQY5</accession>
<gene>
    <name evidence="5" type="ORF">HOLleu_27919</name>
</gene>